<dbReference type="Pfam" id="PF00505">
    <property type="entry name" value="HMG_box"/>
    <property type="match status" value="1"/>
</dbReference>
<evidence type="ECO:0000256" key="2">
    <source>
        <dbReference type="ARBA" id="ARBA00023163"/>
    </source>
</evidence>
<dbReference type="OrthoDB" id="6247875at2759"/>
<dbReference type="GO" id="GO:0005634">
    <property type="term" value="C:nucleus"/>
    <property type="evidence" value="ECO:0007669"/>
    <property type="project" value="UniProtKB-UniRule"/>
</dbReference>
<evidence type="ECO:0000313" key="6">
    <source>
        <dbReference type="EMBL" id="KAF1947267.1"/>
    </source>
</evidence>
<dbReference type="AlphaFoldDB" id="A0A6A5TEC8"/>
<evidence type="ECO:0000256" key="1">
    <source>
        <dbReference type="ARBA" id="ARBA00023125"/>
    </source>
</evidence>
<evidence type="ECO:0000259" key="5">
    <source>
        <dbReference type="PROSITE" id="PS50118"/>
    </source>
</evidence>
<evidence type="ECO:0000256" key="3">
    <source>
        <dbReference type="PROSITE-ProRule" id="PRU00267"/>
    </source>
</evidence>
<dbReference type="Gene3D" id="1.10.30.10">
    <property type="entry name" value="High mobility group box domain"/>
    <property type="match status" value="1"/>
</dbReference>
<evidence type="ECO:0000313" key="7">
    <source>
        <dbReference type="Proteomes" id="UP000800038"/>
    </source>
</evidence>
<feature type="DNA-binding region" description="HMG box" evidence="3">
    <location>
        <begin position="138"/>
        <end position="206"/>
    </location>
</feature>
<dbReference type="GO" id="GO:0001228">
    <property type="term" value="F:DNA-binding transcription activator activity, RNA polymerase II-specific"/>
    <property type="evidence" value="ECO:0007669"/>
    <property type="project" value="TreeGrafter"/>
</dbReference>
<feature type="compositionally biased region" description="Basic and acidic residues" evidence="4">
    <location>
        <begin position="194"/>
        <end position="207"/>
    </location>
</feature>
<dbReference type="EMBL" id="ML975999">
    <property type="protein sequence ID" value="KAF1947267.1"/>
    <property type="molecule type" value="Genomic_DNA"/>
</dbReference>
<dbReference type="InterPro" id="IPR009071">
    <property type="entry name" value="HMG_box_dom"/>
</dbReference>
<proteinExistence type="predicted"/>
<reference evidence="6" key="1">
    <citation type="journal article" date="2020" name="Stud. Mycol.">
        <title>101 Dothideomycetes genomes: a test case for predicting lifestyles and emergence of pathogens.</title>
        <authorList>
            <person name="Haridas S."/>
            <person name="Albert R."/>
            <person name="Binder M."/>
            <person name="Bloem J."/>
            <person name="Labutti K."/>
            <person name="Salamov A."/>
            <person name="Andreopoulos B."/>
            <person name="Baker S."/>
            <person name="Barry K."/>
            <person name="Bills G."/>
            <person name="Bluhm B."/>
            <person name="Cannon C."/>
            <person name="Castanera R."/>
            <person name="Culley D."/>
            <person name="Daum C."/>
            <person name="Ezra D."/>
            <person name="Gonzalez J."/>
            <person name="Henrissat B."/>
            <person name="Kuo A."/>
            <person name="Liang C."/>
            <person name="Lipzen A."/>
            <person name="Lutzoni F."/>
            <person name="Magnuson J."/>
            <person name="Mondo S."/>
            <person name="Nolan M."/>
            <person name="Ohm R."/>
            <person name="Pangilinan J."/>
            <person name="Park H.-J."/>
            <person name="Ramirez L."/>
            <person name="Alfaro M."/>
            <person name="Sun H."/>
            <person name="Tritt A."/>
            <person name="Yoshinaga Y."/>
            <person name="Zwiers L.-H."/>
            <person name="Turgeon B."/>
            <person name="Goodwin S."/>
            <person name="Spatafora J."/>
            <person name="Crous P."/>
            <person name="Grigoriev I."/>
        </authorList>
    </citation>
    <scope>NUCLEOTIDE SEQUENCE</scope>
    <source>
        <strain evidence="6">CBS 161.51</strain>
    </source>
</reference>
<dbReference type="SUPFAM" id="SSF47095">
    <property type="entry name" value="HMG-box"/>
    <property type="match status" value="1"/>
</dbReference>
<protein>
    <submittedName>
        <fullName evidence="6">HMG DNA binding protein</fullName>
    </submittedName>
</protein>
<accession>A0A6A5TEC8</accession>
<keyword evidence="3" id="KW-0539">Nucleus</keyword>
<dbReference type="GO" id="GO:0000978">
    <property type="term" value="F:RNA polymerase II cis-regulatory region sequence-specific DNA binding"/>
    <property type="evidence" value="ECO:0007669"/>
    <property type="project" value="TreeGrafter"/>
</dbReference>
<keyword evidence="1 3" id="KW-0238">DNA-binding</keyword>
<name>A0A6A5TEC8_9PLEO</name>
<dbReference type="InterPro" id="IPR036910">
    <property type="entry name" value="HMG_box_dom_sf"/>
</dbReference>
<dbReference type="GO" id="GO:0030154">
    <property type="term" value="P:cell differentiation"/>
    <property type="evidence" value="ECO:0007669"/>
    <property type="project" value="TreeGrafter"/>
</dbReference>
<feature type="region of interest" description="Disordered" evidence="4">
    <location>
        <begin position="183"/>
        <end position="228"/>
    </location>
</feature>
<keyword evidence="7" id="KW-1185">Reference proteome</keyword>
<evidence type="ECO:0000256" key="4">
    <source>
        <dbReference type="SAM" id="MobiDB-lite"/>
    </source>
</evidence>
<dbReference type="PROSITE" id="PS50118">
    <property type="entry name" value="HMG_BOX_2"/>
    <property type="match status" value="1"/>
</dbReference>
<dbReference type="InterPro" id="IPR050140">
    <property type="entry name" value="SRY-related_HMG-box_TF-like"/>
</dbReference>
<dbReference type="SMART" id="SM00398">
    <property type="entry name" value="HMG"/>
    <property type="match status" value="1"/>
</dbReference>
<gene>
    <name evidence="6" type="ORF">EJ02DRAFT_392409</name>
</gene>
<sequence length="336" mass="37320">MNTELYLTSEPVNEVAHPDAHAVAKELFDTAYNTAYNTCHDAWLRGEDTVVLPDNIHEQFGDMLFVYFNRALTELVGESVTLTILAGDNGCHTLVQMPNIKVPHFLSQVLPRAELAQTKPSKQAPTDADAVAAGVKKAPRPMNCWIIFRDAMHKKLKIEHPNLTVQEISGLCSQIWKDLSPADKEPWQSAAQSAKEEHLRQHPDYKYSPRKPGEKKKRQSRKAKRAASVAAGPEVLNFQLDSIMTSTKTVTTTGPASVTNTVTSNVGDGFVNDFTQFSAPADFMGLFAQDSVPTDFIHDSESLRHNRLDAEFSNNFDMEMSLALFGEEALVYIPTQ</sequence>
<dbReference type="CDD" id="cd01389">
    <property type="entry name" value="HMG-box_ROX1-like"/>
    <property type="match status" value="1"/>
</dbReference>
<keyword evidence="2" id="KW-0804">Transcription</keyword>
<dbReference type="Proteomes" id="UP000800038">
    <property type="component" value="Unassembled WGS sequence"/>
</dbReference>
<feature type="compositionally biased region" description="Basic residues" evidence="4">
    <location>
        <begin position="213"/>
        <end position="225"/>
    </location>
</feature>
<dbReference type="PANTHER" id="PTHR10270">
    <property type="entry name" value="SOX TRANSCRIPTION FACTOR"/>
    <property type="match status" value="1"/>
</dbReference>
<dbReference type="PANTHER" id="PTHR10270:SF161">
    <property type="entry name" value="SEX-DETERMINING REGION Y PROTEIN"/>
    <property type="match status" value="1"/>
</dbReference>
<organism evidence="6 7">
    <name type="scientific">Clathrospora elynae</name>
    <dbReference type="NCBI Taxonomy" id="706981"/>
    <lineage>
        <taxon>Eukaryota</taxon>
        <taxon>Fungi</taxon>
        <taxon>Dikarya</taxon>
        <taxon>Ascomycota</taxon>
        <taxon>Pezizomycotina</taxon>
        <taxon>Dothideomycetes</taxon>
        <taxon>Pleosporomycetidae</taxon>
        <taxon>Pleosporales</taxon>
        <taxon>Diademaceae</taxon>
        <taxon>Clathrospora</taxon>
    </lineage>
</organism>
<feature type="domain" description="HMG box" evidence="5">
    <location>
        <begin position="138"/>
        <end position="206"/>
    </location>
</feature>